<proteinExistence type="predicted"/>
<gene>
    <name evidence="1" type="ORF">Vadar_020026</name>
</gene>
<protein>
    <submittedName>
        <fullName evidence="1">Uncharacterized protein</fullName>
    </submittedName>
</protein>
<sequence>MGEQQGAAENRMDPVKVKDQDEGADEEEKKVVAVVAAEDEEGEDGGEDEGGVGVAAVSDEGKDIVGEKDVGIETEGHELMAETVGVVGGNQIAAAVEY</sequence>
<keyword evidence="2" id="KW-1185">Reference proteome</keyword>
<reference evidence="1 2" key="1">
    <citation type="journal article" date="2021" name="Hortic Res">
        <title>High-quality reference genome and annotation aids understanding of berry development for evergreen blueberry (Vaccinium darrowii).</title>
        <authorList>
            <person name="Yu J."/>
            <person name="Hulse-Kemp A.M."/>
            <person name="Babiker E."/>
            <person name="Staton M."/>
        </authorList>
    </citation>
    <scope>NUCLEOTIDE SEQUENCE [LARGE SCALE GENOMIC DNA]</scope>
    <source>
        <strain evidence="2">cv. NJ 8807/NJ 8810</strain>
        <tissue evidence="1">Young leaf</tissue>
    </source>
</reference>
<comment type="caution">
    <text evidence="1">The sequence shown here is derived from an EMBL/GenBank/DDBJ whole genome shotgun (WGS) entry which is preliminary data.</text>
</comment>
<evidence type="ECO:0000313" key="1">
    <source>
        <dbReference type="EMBL" id="KAH7837950.1"/>
    </source>
</evidence>
<dbReference type="Proteomes" id="UP000828048">
    <property type="component" value="Chromosome 6"/>
</dbReference>
<name>A0ACB7XBG1_9ERIC</name>
<accession>A0ACB7XBG1</accession>
<organism evidence="1 2">
    <name type="scientific">Vaccinium darrowii</name>
    <dbReference type="NCBI Taxonomy" id="229202"/>
    <lineage>
        <taxon>Eukaryota</taxon>
        <taxon>Viridiplantae</taxon>
        <taxon>Streptophyta</taxon>
        <taxon>Embryophyta</taxon>
        <taxon>Tracheophyta</taxon>
        <taxon>Spermatophyta</taxon>
        <taxon>Magnoliopsida</taxon>
        <taxon>eudicotyledons</taxon>
        <taxon>Gunneridae</taxon>
        <taxon>Pentapetalae</taxon>
        <taxon>asterids</taxon>
        <taxon>Ericales</taxon>
        <taxon>Ericaceae</taxon>
        <taxon>Vaccinioideae</taxon>
        <taxon>Vaccinieae</taxon>
        <taxon>Vaccinium</taxon>
    </lineage>
</organism>
<evidence type="ECO:0000313" key="2">
    <source>
        <dbReference type="Proteomes" id="UP000828048"/>
    </source>
</evidence>
<dbReference type="EMBL" id="CM037156">
    <property type="protein sequence ID" value="KAH7837950.1"/>
    <property type="molecule type" value="Genomic_DNA"/>
</dbReference>